<reference evidence="1 2" key="1">
    <citation type="submission" date="2014-06" db="EMBL/GenBank/DDBJ databases">
        <authorList>
            <person name="Ngugi D.K."/>
            <person name="Blom J."/>
            <person name="Alam I."/>
            <person name="Rashid M."/>
            <person name="Ba Alawi W."/>
            <person name="Zhang G."/>
            <person name="Hikmawan T."/>
            <person name="Guan Y."/>
            <person name="Antunes A."/>
            <person name="Siam R."/>
            <person name="ElDorry H."/>
            <person name="Bajic V."/>
            <person name="Stingl U."/>
        </authorList>
    </citation>
    <scope>NUCLEOTIDE SEQUENCE [LARGE SCALE GENOMIC DNA]</scope>
    <source>
        <strain evidence="1">SCGC AAA799-N04</strain>
    </source>
</reference>
<gene>
    <name evidence="1" type="ORF">AAA799N04_01257</name>
</gene>
<evidence type="ECO:0000313" key="1">
    <source>
        <dbReference type="EMBL" id="KEQ56292.1"/>
    </source>
</evidence>
<evidence type="ECO:0000313" key="2">
    <source>
        <dbReference type="Proteomes" id="UP000028059"/>
    </source>
</evidence>
<sequence length="73" mass="8463">MLKSLIIPAFLFLFVFAIGMVSMVEAHPHATPELMNSHSHNMDDENFQEEFFLHDFEHVIISFVDFIRGILVV</sequence>
<comment type="caution">
    <text evidence="1">The sequence shown here is derived from an EMBL/GenBank/DDBJ whole genome shotgun (WGS) entry which is preliminary data.</text>
</comment>
<name>A0A081RM69_9ARCH</name>
<accession>A0A081RM69</accession>
<dbReference type="AlphaFoldDB" id="A0A081RM69"/>
<organism evidence="1 2">
    <name type="scientific">Marine Group I thaumarchaeote SCGC AAA799-N04</name>
    <dbReference type="NCBI Taxonomy" id="1502293"/>
    <lineage>
        <taxon>Archaea</taxon>
        <taxon>Nitrososphaerota</taxon>
        <taxon>Marine Group I</taxon>
    </lineage>
</organism>
<dbReference type="EMBL" id="JOKN01000023">
    <property type="protein sequence ID" value="KEQ56292.1"/>
    <property type="molecule type" value="Genomic_DNA"/>
</dbReference>
<dbReference type="Proteomes" id="UP000028059">
    <property type="component" value="Unassembled WGS sequence"/>
</dbReference>
<proteinExistence type="predicted"/>
<keyword evidence="2" id="KW-1185">Reference proteome</keyword>
<protein>
    <submittedName>
        <fullName evidence="1">Uncharacterized protein</fullName>
    </submittedName>
</protein>